<protein>
    <submittedName>
        <fullName evidence="2">Phosphoribosyltransferase</fullName>
    </submittedName>
</protein>
<dbReference type="SUPFAM" id="SSF53271">
    <property type="entry name" value="PRTase-like"/>
    <property type="match status" value="1"/>
</dbReference>
<keyword evidence="2" id="KW-0808">Transferase</keyword>
<dbReference type="PANTHER" id="PTHR47505:SF1">
    <property type="entry name" value="DNA UTILIZATION PROTEIN YHGH"/>
    <property type="match status" value="1"/>
</dbReference>
<dbReference type="InterPro" id="IPR051910">
    <property type="entry name" value="ComF/GntX_DNA_util-trans"/>
</dbReference>
<sequence length="227" mass="25589">MLPMPGCCWLCQLPLRLQQQGICGFCQRNLLRRSARCPQCGLAAENARQPCGRCLRQPPPWQALIAAGNYQPPLSALLIRFKFLRLTALSVMLARLILLSWLDARRQRLLVRPDILLAVPLPKTRAWRRGFNQTDLLARPLARWVGCRYQPTGLRSVRAVKHQHRLPARARRRNLLGAFRVEIAVRGCHIAVIDDVVTTGSTAAEISRLLIHAGAASVQIWCLCRTL</sequence>
<dbReference type="NCBIfam" id="NF008616">
    <property type="entry name" value="PRK11595.1"/>
    <property type="match status" value="1"/>
</dbReference>
<keyword evidence="3" id="KW-1185">Reference proteome</keyword>
<evidence type="ECO:0000256" key="1">
    <source>
        <dbReference type="ARBA" id="ARBA00008007"/>
    </source>
</evidence>
<proteinExistence type="inferred from homology"/>
<dbReference type="RefSeq" id="WP_173632401.1">
    <property type="nucleotide sequence ID" value="NZ_CP054212.1"/>
</dbReference>
<gene>
    <name evidence="2" type="ORF">PMPD1_0306</name>
</gene>
<comment type="similarity">
    <text evidence="1">Belongs to the ComF/GntX family.</text>
</comment>
<reference evidence="2 3" key="1">
    <citation type="submission" date="2020-06" db="EMBL/GenBank/DDBJ databases">
        <title>Genome sequence of Paramixta manurensis strain PD-1.</title>
        <authorList>
            <person name="Lee C.W."/>
            <person name="Kim J."/>
        </authorList>
    </citation>
    <scope>NUCLEOTIDE SEQUENCE [LARGE SCALE GENOMIC DNA]</scope>
    <source>
        <strain evidence="2 3">PD-1</strain>
    </source>
</reference>
<dbReference type="GO" id="GO:0016757">
    <property type="term" value="F:glycosyltransferase activity"/>
    <property type="evidence" value="ECO:0007669"/>
    <property type="project" value="UniProtKB-KW"/>
</dbReference>
<dbReference type="EMBL" id="CP054212">
    <property type="protein sequence ID" value="QKJ85287.1"/>
    <property type="molecule type" value="Genomic_DNA"/>
</dbReference>
<evidence type="ECO:0000313" key="3">
    <source>
        <dbReference type="Proteomes" id="UP000505325"/>
    </source>
</evidence>
<dbReference type="CDD" id="cd06223">
    <property type="entry name" value="PRTases_typeI"/>
    <property type="match status" value="1"/>
</dbReference>
<name>A0A6M8U9V6_9GAMM</name>
<dbReference type="Gene3D" id="3.40.50.2020">
    <property type="match status" value="1"/>
</dbReference>
<dbReference type="PANTHER" id="PTHR47505">
    <property type="entry name" value="DNA UTILIZATION PROTEIN YHGH"/>
    <property type="match status" value="1"/>
</dbReference>
<dbReference type="InterPro" id="IPR029057">
    <property type="entry name" value="PRTase-like"/>
</dbReference>
<accession>A0A6M8U9V6</accession>
<dbReference type="AlphaFoldDB" id="A0A6M8U9V6"/>
<dbReference type="InterPro" id="IPR000836">
    <property type="entry name" value="PRTase_dom"/>
</dbReference>
<organism evidence="2 3">
    <name type="scientific">Paramixta manurensis</name>
    <dbReference type="NCBI Taxonomy" id="2740817"/>
    <lineage>
        <taxon>Bacteria</taxon>
        <taxon>Pseudomonadati</taxon>
        <taxon>Pseudomonadota</taxon>
        <taxon>Gammaproteobacteria</taxon>
        <taxon>Enterobacterales</taxon>
        <taxon>Erwiniaceae</taxon>
        <taxon>Paramixta</taxon>
    </lineage>
</organism>
<keyword evidence="2" id="KW-0328">Glycosyltransferase</keyword>
<evidence type="ECO:0000313" key="2">
    <source>
        <dbReference type="EMBL" id="QKJ85287.1"/>
    </source>
</evidence>
<dbReference type="Proteomes" id="UP000505325">
    <property type="component" value="Chromosome"/>
</dbReference>
<dbReference type="KEGG" id="pmak:PMPD1_0306"/>